<dbReference type="Pfam" id="PF00135">
    <property type="entry name" value="COesterase"/>
    <property type="match status" value="1"/>
</dbReference>
<dbReference type="AlphaFoldDB" id="A0ABD2FI24"/>
<dbReference type="Gene3D" id="3.40.50.1820">
    <property type="entry name" value="alpha/beta hydrolase"/>
    <property type="match status" value="1"/>
</dbReference>
<sequence length="106" mass="12040">MGADHTDDVPYVFGKPFTAPLLYSAESHRDLSGYMIAYWTNFARTGDPNEGELSVPVTWPTFNSTGQKFLELNSKMNESYVVENMRMPFVDLWNNVMPSLPIIISE</sequence>
<feature type="domain" description="Carboxylesterase type B" evidence="2">
    <location>
        <begin position="1"/>
        <end position="80"/>
    </location>
</feature>
<organism evidence="3 4">
    <name type="scientific">Pagothenia borchgrevinki</name>
    <name type="common">Bald rockcod</name>
    <name type="synonym">Trematomus borchgrevinki</name>
    <dbReference type="NCBI Taxonomy" id="8213"/>
    <lineage>
        <taxon>Eukaryota</taxon>
        <taxon>Metazoa</taxon>
        <taxon>Chordata</taxon>
        <taxon>Craniata</taxon>
        <taxon>Vertebrata</taxon>
        <taxon>Euteleostomi</taxon>
        <taxon>Actinopterygii</taxon>
        <taxon>Neopterygii</taxon>
        <taxon>Teleostei</taxon>
        <taxon>Neoteleostei</taxon>
        <taxon>Acanthomorphata</taxon>
        <taxon>Eupercaria</taxon>
        <taxon>Perciformes</taxon>
        <taxon>Notothenioidei</taxon>
        <taxon>Nototheniidae</taxon>
        <taxon>Pagothenia</taxon>
    </lineage>
</organism>
<dbReference type="InterPro" id="IPR002018">
    <property type="entry name" value="CarbesteraseB"/>
</dbReference>
<comment type="similarity">
    <text evidence="1">Belongs to the type-B carboxylesterase/lipase family.</text>
</comment>
<dbReference type="EMBL" id="JBIYXZ010002089">
    <property type="protein sequence ID" value="KAL3041281.1"/>
    <property type="molecule type" value="Genomic_DNA"/>
</dbReference>
<evidence type="ECO:0000256" key="1">
    <source>
        <dbReference type="ARBA" id="ARBA00005964"/>
    </source>
</evidence>
<dbReference type="PANTHER" id="PTHR43903">
    <property type="entry name" value="NEUROLIGIN"/>
    <property type="match status" value="1"/>
</dbReference>
<dbReference type="InterPro" id="IPR051093">
    <property type="entry name" value="Neuroligin/BSAL"/>
</dbReference>
<accession>A0ABD2FI24</accession>
<gene>
    <name evidence="3" type="ORF">OYC64_019474</name>
</gene>
<dbReference type="InterPro" id="IPR029058">
    <property type="entry name" value="AB_hydrolase_fold"/>
</dbReference>
<name>A0ABD2FI24_PAGBO</name>
<proteinExistence type="inferred from homology"/>
<evidence type="ECO:0000259" key="2">
    <source>
        <dbReference type="Pfam" id="PF00135"/>
    </source>
</evidence>
<keyword evidence="4" id="KW-1185">Reference proteome</keyword>
<dbReference type="Proteomes" id="UP001619887">
    <property type="component" value="Unassembled WGS sequence"/>
</dbReference>
<comment type="caution">
    <text evidence="3">The sequence shown here is derived from an EMBL/GenBank/DDBJ whole genome shotgun (WGS) entry which is preliminary data.</text>
</comment>
<evidence type="ECO:0000313" key="4">
    <source>
        <dbReference type="Proteomes" id="UP001619887"/>
    </source>
</evidence>
<dbReference type="SUPFAM" id="SSF53474">
    <property type="entry name" value="alpha/beta-Hydrolases"/>
    <property type="match status" value="1"/>
</dbReference>
<reference evidence="3 4" key="2">
    <citation type="journal article" date="2024" name="G3 (Bethesda)">
        <title>The genome of the cryopelagic Antarctic bald notothen, Trematomus borchgrevinki.</title>
        <authorList>
            <person name="Rayamajhi N."/>
            <person name="Rivera-Colon A.G."/>
            <person name="Minhas B.F."/>
            <person name="Cheng C.C."/>
            <person name="Catchen J.M."/>
        </authorList>
    </citation>
    <scope>NUCLEOTIDE SEQUENCE [LARGE SCALE GENOMIC DNA]</scope>
    <source>
        <strain evidence="3">AGRC-2024</strain>
    </source>
</reference>
<protein>
    <recommendedName>
        <fullName evidence="2">Carboxylesterase type B domain-containing protein</fullName>
    </recommendedName>
</protein>
<evidence type="ECO:0000313" key="3">
    <source>
        <dbReference type="EMBL" id="KAL3041281.1"/>
    </source>
</evidence>
<reference evidence="3 4" key="1">
    <citation type="journal article" date="2022" name="G3 (Bethesda)">
        <title>Evaluating Illumina-, Nanopore-, and PacBio-based genome assembly strategies with the bald notothen, Trematomus borchgrevinki.</title>
        <authorList>
            <person name="Rayamajhi N."/>
            <person name="Cheng C.C."/>
            <person name="Catchen J.M."/>
        </authorList>
    </citation>
    <scope>NUCLEOTIDE SEQUENCE [LARGE SCALE GENOMIC DNA]</scope>
    <source>
        <strain evidence="3">AGRC-2024</strain>
    </source>
</reference>